<name>A0A7S4CU83_9EUGL</name>
<proteinExistence type="predicted"/>
<protein>
    <submittedName>
        <fullName evidence="1">Uncharacterized protein</fullName>
    </submittedName>
</protein>
<evidence type="ECO:0000313" key="1">
    <source>
        <dbReference type="EMBL" id="CAE0806516.1"/>
    </source>
</evidence>
<accession>A0A7S4CU83</accession>
<sequence>MNRLEVLRIVRNVLATVGHRGSYGTSAAISAPIESCNTFGMIQEWADRLEAACGSTPDRSPLPTFPVDCCEDYEAETAKAEALMAAWCLVQHNAGSRVAEGTSKPHDHACSEDYEAETSEAEQLMGAWCFVQKLAQRLEAAGGTTPADRSPLPAAPVDCCEDYEAETAQAEELMGHWALLQKYEKYGGSLPGAQEAAQAERLVGSLCGLQASASTPPNRSPLTATETAHAEELMGKWNLLEAYREETESIAAGQFSEGTGKYGPPSGPIAGQQVAKPAALHKCSERGQAKQLMGIWCWVQSLAKRFEAAGGATPGDSRLVPTVPVDCSRDYEAETAEEQLRAWCERERRLQRATARGNRWQNPHHRNATDPLDVHNIEAIYGTLQGVVREVKKQHMNM</sequence>
<organism evidence="1">
    <name type="scientific">Eutreptiella gymnastica</name>
    <dbReference type="NCBI Taxonomy" id="73025"/>
    <lineage>
        <taxon>Eukaryota</taxon>
        <taxon>Discoba</taxon>
        <taxon>Euglenozoa</taxon>
        <taxon>Euglenida</taxon>
        <taxon>Spirocuta</taxon>
        <taxon>Euglenophyceae</taxon>
        <taxon>Eutreptiales</taxon>
        <taxon>Eutreptiaceae</taxon>
        <taxon>Eutreptiella</taxon>
    </lineage>
</organism>
<gene>
    <name evidence="1" type="ORF">EGYM00163_LOCUS17644</name>
</gene>
<dbReference type="EMBL" id="HBJA01049785">
    <property type="protein sequence ID" value="CAE0806516.1"/>
    <property type="molecule type" value="Transcribed_RNA"/>
</dbReference>
<reference evidence="1" key="1">
    <citation type="submission" date="2021-01" db="EMBL/GenBank/DDBJ databases">
        <authorList>
            <person name="Corre E."/>
            <person name="Pelletier E."/>
            <person name="Niang G."/>
            <person name="Scheremetjew M."/>
            <person name="Finn R."/>
            <person name="Kale V."/>
            <person name="Holt S."/>
            <person name="Cochrane G."/>
            <person name="Meng A."/>
            <person name="Brown T."/>
            <person name="Cohen L."/>
        </authorList>
    </citation>
    <scope>NUCLEOTIDE SEQUENCE</scope>
    <source>
        <strain evidence="1">CCMP1594</strain>
    </source>
</reference>
<dbReference type="AlphaFoldDB" id="A0A7S4CU83"/>